<organism evidence="1 2">
    <name type="scientific">Halorubrum laminariae</name>
    <dbReference type="NCBI Taxonomy" id="1433523"/>
    <lineage>
        <taxon>Archaea</taxon>
        <taxon>Methanobacteriati</taxon>
        <taxon>Methanobacteriota</taxon>
        <taxon>Stenosarchaea group</taxon>
        <taxon>Halobacteria</taxon>
        <taxon>Halobacteriales</taxon>
        <taxon>Haloferacaceae</taxon>
        <taxon>Halorubrum</taxon>
    </lineage>
</organism>
<dbReference type="Pfam" id="PF13489">
    <property type="entry name" value="Methyltransf_23"/>
    <property type="match status" value="1"/>
</dbReference>
<protein>
    <submittedName>
        <fullName evidence="1">Class I SAM-dependent methyltransferase</fullName>
        <ecNumber evidence="1">2.1.1.222</ecNumber>
        <ecNumber evidence="1">2.1.1.64</ecNumber>
    </submittedName>
</protein>
<sequence length="230" mass="26190">MINSFAKAVLPESAIEKIIRGLGTKGADRQNIVTSCVDSDDSVLDIGCVQHSLDNVNWRNPRRGEWLHADLRRVTDDVIGIDIVEDEIERMSEAGFDVEVGNAETFNFDRKFDVVVAGELIEHLSNPGQFLDRCREHVHDDGQVIISTPNPRRLEMVLWFLFGTEHQANPEHTMWFDHYVMDSLVSRHGFVLDDFEFHKPSIHPILRPLYRLGIGRPLSSGGYIFKLTPV</sequence>
<dbReference type="GO" id="GO:0102208">
    <property type="term" value="F:2-polyprenyl-6-hydroxyphenol methylase activity"/>
    <property type="evidence" value="ECO:0007669"/>
    <property type="project" value="UniProtKB-EC"/>
</dbReference>
<evidence type="ECO:0000313" key="1">
    <source>
        <dbReference type="EMBL" id="MFD1571290.1"/>
    </source>
</evidence>
<dbReference type="SUPFAM" id="SSF53335">
    <property type="entry name" value="S-adenosyl-L-methionine-dependent methyltransferases"/>
    <property type="match status" value="1"/>
</dbReference>
<dbReference type="CDD" id="cd02440">
    <property type="entry name" value="AdoMet_MTases"/>
    <property type="match status" value="1"/>
</dbReference>
<dbReference type="EC" id="2.1.1.64" evidence="1"/>
<keyword evidence="1" id="KW-0808">Transferase</keyword>
<dbReference type="GO" id="GO:0061542">
    <property type="term" value="F:3-demethylubiquinol 3-O-methyltransferase activity"/>
    <property type="evidence" value="ECO:0007669"/>
    <property type="project" value="UniProtKB-EC"/>
</dbReference>
<proteinExistence type="predicted"/>
<dbReference type="AlphaFoldDB" id="A0ABD6C312"/>
<reference evidence="1 2" key="1">
    <citation type="journal article" date="2019" name="Int. J. Syst. Evol. Microbiol.">
        <title>The Global Catalogue of Microorganisms (GCM) 10K type strain sequencing project: providing services to taxonomists for standard genome sequencing and annotation.</title>
        <authorList>
            <consortium name="The Broad Institute Genomics Platform"/>
            <consortium name="The Broad Institute Genome Sequencing Center for Infectious Disease"/>
            <person name="Wu L."/>
            <person name="Ma J."/>
        </authorList>
    </citation>
    <scope>NUCLEOTIDE SEQUENCE [LARGE SCALE GENOMIC DNA]</scope>
    <source>
        <strain evidence="1 2">CGMCC 1.12689</strain>
    </source>
</reference>
<dbReference type="EC" id="2.1.1.222" evidence="1"/>
<dbReference type="Proteomes" id="UP001597185">
    <property type="component" value="Unassembled WGS sequence"/>
</dbReference>
<dbReference type="Gene3D" id="3.40.50.150">
    <property type="entry name" value="Vaccinia Virus protein VP39"/>
    <property type="match status" value="1"/>
</dbReference>
<dbReference type="RefSeq" id="WP_256418987.1">
    <property type="nucleotide sequence ID" value="NZ_JANHDL010000011.1"/>
</dbReference>
<gene>
    <name evidence="1" type="ORF">ACFR9T_11935</name>
</gene>
<evidence type="ECO:0000313" key="2">
    <source>
        <dbReference type="Proteomes" id="UP001597185"/>
    </source>
</evidence>
<keyword evidence="1" id="KW-0489">Methyltransferase</keyword>
<accession>A0ABD6C312</accession>
<dbReference type="EMBL" id="JBHUDB010000010">
    <property type="protein sequence ID" value="MFD1571290.1"/>
    <property type="molecule type" value="Genomic_DNA"/>
</dbReference>
<dbReference type="GO" id="GO:0032259">
    <property type="term" value="P:methylation"/>
    <property type="evidence" value="ECO:0007669"/>
    <property type="project" value="UniProtKB-KW"/>
</dbReference>
<name>A0ABD6C312_9EURY</name>
<keyword evidence="2" id="KW-1185">Reference proteome</keyword>
<comment type="caution">
    <text evidence="1">The sequence shown here is derived from an EMBL/GenBank/DDBJ whole genome shotgun (WGS) entry which is preliminary data.</text>
</comment>
<dbReference type="InterPro" id="IPR029063">
    <property type="entry name" value="SAM-dependent_MTases_sf"/>
</dbReference>